<dbReference type="AlphaFoldDB" id="A0A382E013"/>
<proteinExistence type="predicted"/>
<protein>
    <recommendedName>
        <fullName evidence="2">Glycosyltransferase 2-like domain-containing protein</fullName>
    </recommendedName>
</protein>
<gene>
    <name evidence="1" type="ORF">METZ01_LOCUS196894</name>
</gene>
<organism evidence="1">
    <name type="scientific">marine metagenome</name>
    <dbReference type="NCBI Taxonomy" id="408172"/>
    <lineage>
        <taxon>unclassified sequences</taxon>
        <taxon>metagenomes</taxon>
        <taxon>ecological metagenomes</taxon>
    </lineage>
</organism>
<evidence type="ECO:0008006" key="2">
    <source>
        <dbReference type="Google" id="ProtNLM"/>
    </source>
</evidence>
<sequence>VEKLSIIIPVYNELKTLNEILDQVRAVELRL</sequence>
<name>A0A382E013_9ZZZZ</name>
<evidence type="ECO:0000313" key="1">
    <source>
        <dbReference type="EMBL" id="SVB44040.1"/>
    </source>
</evidence>
<reference evidence="1" key="1">
    <citation type="submission" date="2018-05" db="EMBL/GenBank/DDBJ databases">
        <authorList>
            <person name="Lanie J.A."/>
            <person name="Ng W.-L."/>
            <person name="Kazmierczak K.M."/>
            <person name="Andrzejewski T.M."/>
            <person name="Davidsen T.M."/>
            <person name="Wayne K.J."/>
            <person name="Tettelin H."/>
            <person name="Glass J.I."/>
            <person name="Rusch D."/>
            <person name="Podicherti R."/>
            <person name="Tsui H.-C.T."/>
            <person name="Winkler M.E."/>
        </authorList>
    </citation>
    <scope>NUCLEOTIDE SEQUENCE</scope>
</reference>
<dbReference type="EMBL" id="UINC01042001">
    <property type="protein sequence ID" value="SVB44040.1"/>
    <property type="molecule type" value="Genomic_DNA"/>
</dbReference>
<feature type="non-terminal residue" evidence="1">
    <location>
        <position position="31"/>
    </location>
</feature>
<feature type="non-terminal residue" evidence="1">
    <location>
        <position position="1"/>
    </location>
</feature>
<accession>A0A382E013</accession>